<name>A0A4V6PW85_9FLAO</name>
<proteinExistence type="predicted"/>
<sequence>MKIIANNFTGYLTNGNRYKIVVTTKKSIVNNERRLLVEVYESYKDMGVWMYSVANSSTHYYNDTESYISGLRSGLSLIENQLEIKLLKANLTAVA</sequence>
<dbReference type="RefSeq" id="WP_133535664.1">
    <property type="nucleotide sequence ID" value="NZ_SNYH01000003.1"/>
</dbReference>
<comment type="caution">
    <text evidence="1">The sequence shown here is derived from an EMBL/GenBank/DDBJ whole genome shotgun (WGS) entry which is preliminary data.</text>
</comment>
<gene>
    <name evidence="1" type="ORF">DFQ07_1535</name>
</gene>
<accession>A0A4V6PW85</accession>
<reference evidence="1 2" key="1">
    <citation type="submission" date="2019-03" db="EMBL/GenBank/DDBJ databases">
        <title>Genomic Encyclopedia of Type Strains, Phase III (KMG-III): the genomes of soil and plant-associated and newly described type strains.</title>
        <authorList>
            <person name="Whitman W."/>
        </authorList>
    </citation>
    <scope>NUCLEOTIDE SEQUENCE [LARGE SCALE GENOMIC DNA]</scope>
    <source>
        <strain evidence="1 2">CECT 8283</strain>
    </source>
</reference>
<protein>
    <submittedName>
        <fullName evidence="1">Uncharacterized protein</fullName>
    </submittedName>
</protein>
<evidence type="ECO:0000313" key="2">
    <source>
        <dbReference type="Proteomes" id="UP000295390"/>
    </source>
</evidence>
<dbReference type="AlphaFoldDB" id="A0A4V6PW85"/>
<dbReference type="EMBL" id="SNYH01000003">
    <property type="protein sequence ID" value="TDQ27684.1"/>
    <property type="molecule type" value="Genomic_DNA"/>
</dbReference>
<evidence type="ECO:0000313" key="1">
    <source>
        <dbReference type="EMBL" id="TDQ27684.1"/>
    </source>
</evidence>
<dbReference type="Proteomes" id="UP000295390">
    <property type="component" value="Unassembled WGS sequence"/>
</dbReference>
<organism evidence="1 2">
    <name type="scientific">Tenacibaculum caenipelagi</name>
    <dbReference type="NCBI Taxonomy" id="1325435"/>
    <lineage>
        <taxon>Bacteria</taxon>
        <taxon>Pseudomonadati</taxon>
        <taxon>Bacteroidota</taxon>
        <taxon>Flavobacteriia</taxon>
        <taxon>Flavobacteriales</taxon>
        <taxon>Flavobacteriaceae</taxon>
        <taxon>Tenacibaculum</taxon>
    </lineage>
</organism>
<keyword evidence="2" id="KW-1185">Reference proteome</keyword>